<proteinExistence type="predicted"/>
<dbReference type="Proteomes" id="UP000800303">
    <property type="component" value="Unassembled WGS sequence"/>
</dbReference>
<accession>A0ABX0F833</accession>
<evidence type="ECO:0000313" key="2">
    <source>
        <dbReference type="Proteomes" id="UP000800303"/>
    </source>
</evidence>
<protein>
    <recommendedName>
        <fullName evidence="3">Phage protein</fullName>
    </recommendedName>
</protein>
<name>A0ABX0F833_9BACL</name>
<reference evidence="1 2" key="1">
    <citation type="submission" date="2020-01" db="EMBL/GenBank/DDBJ databases">
        <title>Polyphasic characterisation and genomic insights into a novel alkali tolerant bacterium VR-M41.</title>
        <authorList>
            <person name="Vemuluri V.R."/>
        </authorList>
    </citation>
    <scope>NUCLEOTIDE SEQUENCE [LARGE SCALE GENOMIC DNA]</scope>
    <source>
        <strain evidence="1 2">VR-M41</strain>
    </source>
</reference>
<gene>
    <name evidence="1" type="ORF">GYN08_17555</name>
</gene>
<dbReference type="RefSeq" id="WP_166276894.1">
    <property type="nucleotide sequence ID" value="NZ_JAAFGS010000006.1"/>
</dbReference>
<dbReference type="EMBL" id="JAAFGS010000006">
    <property type="protein sequence ID" value="NGZ77116.1"/>
    <property type="molecule type" value="Genomic_DNA"/>
</dbReference>
<sequence length="92" mass="11447">MLKYRYDERLITIEETRNEEDIEFKIHLSEQHPYAQNAKNVRRHFENDRDYTDVIFYTYPDRTYRVIVRQDHYDEFILTLMANRLLTAVEWA</sequence>
<organism evidence="1 2">
    <name type="scientific">Saccharibacillus alkalitolerans</name>
    <dbReference type="NCBI Taxonomy" id="2705290"/>
    <lineage>
        <taxon>Bacteria</taxon>
        <taxon>Bacillati</taxon>
        <taxon>Bacillota</taxon>
        <taxon>Bacilli</taxon>
        <taxon>Bacillales</taxon>
        <taxon>Paenibacillaceae</taxon>
        <taxon>Saccharibacillus</taxon>
    </lineage>
</organism>
<comment type="caution">
    <text evidence="1">The sequence shown here is derived from an EMBL/GenBank/DDBJ whole genome shotgun (WGS) entry which is preliminary data.</text>
</comment>
<keyword evidence="2" id="KW-1185">Reference proteome</keyword>
<evidence type="ECO:0000313" key="1">
    <source>
        <dbReference type="EMBL" id="NGZ77116.1"/>
    </source>
</evidence>
<evidence type="ECO:0008006" key="3">
    <source>
        <dbReference type="Google" id="ProtNLM"/>
    </source>
</evidence>